<evidence type="ECO:0008006" key="10">
    <source>
        <dbReference type="Google" id="ProtNLM"/>
    </source>
</evidence>
<evidence type="ECO:0000259" key="6">
    <source>
        <dbReference type="Pfam" id="PF16355"/>
    </source>
</evidence>
<dbReference type="SUPFAM" id="SSF49303">
    <property type="entry name" value="beta-Galactosidase/glucuronidase domain"/>
    <property type="match status" value="1"/>
</dbReference>
<protein>
    <recommendedName>
        <fullName evidence="10">Glycoside hydrolase family 2 protein</fullName>
    </recommendedName>
</protein>
<dbReference type="SUPFAM" id="SSF51445">
    <property type="entry name" value="(Trans)glycosidases"/>
    <property type="match status" value="1"/>
</dbReference>
<keyword evidence="9" id="KW-1185">Reference proteome</keyword>
<comment type="caution">
    <text evidence="8">The sequence shown here is derived from an EMBL/GenBank/DDBJ whole genome shotgun (WGS) entry which is preliminary data.</text>
</comment>
<feature type="domain" description="DUF4982" evidence="6">
    <location>
        <begin position="625"/>
        <end position="683"/>
    </location>
</feature>
<dbReference type="InterPro" id="IPR036156">
    <property type="entry name" value="Beta-gal/glucu_dom_sf"/>
</dbReference>
<dbReference type="InterPro" id="IPR051913">
    <property type="entry name" value="GH2_Domain-Containing"/>
</dbReference>
<dbReference type="InterPro" id="IPR040605">
    <property type="entry name" value="Glyco_hydro2_dom5"/>
</dbReference>
<evidence type="ECO:0000313" key="8">
    <source>
        <dbReference type="EMBL" id="MBA8815217.1"/>
    </source>
</evidence>
<dbReference type="AlphaFoldDB" id="A0A7W3PKU5"/>
<evidence type="ECO:0000256" key="1">
    <source>
        <dbReference type="ARBA" id="ARBA00007401"/>
    </source>
</evidence>
<dbReference type="GO" id="GO:0005975">
    <property type="term" value="P:carbohydrate metabolic process"/>
    <property type="evidence" value="ECO:0007669"/>
    <property type="project" value="InterPro"/>
</dbReference>
<organism evidence="8 9">
    <name type="scientific">Microbacterium halimionae</name>
    <dbReference type="NCBI Taxonomy" id="1526413"/>
    <lineage>
        <taxon>Bacteria</taxon>
        <taxon>Bacillati</taxon>
        <taxon>Actinomycetota</taxon>
        <taxon>Actinomycetes</taxon>
        <taxon>Micrococcales</taxon>
        <taxon>Microbacteriaceae</taxon>
        <taxon>Microbacterium</taxon>
    </lineage>
</organism>
<dbReference type="InterPro" id="IPR013783">
    <property type="entry name" value="Ig-like_fold"/>
</dbReference>
<dbReference type="Gene3D" id="2.60.120.260">
    <property type="entry name" value="Galactose-binding domain-like"/>
    <property type="match status" value="1"/>
</dbReference>
<dbReference type="Pfam" id="PF02836">
    <property type="entry name" value="Glyco_hydro_2_C"/>
    <property type="match status" value="1"/>
</dbReference>
<dbReference type="PANTHER" id="PTHR42732">
    <property type="entry name" value="BETA-GALACTOSIDASE"/>
    <property type="match status" value="1"/>
</dbReference>
<dbReference type="PRINTS" id="PR00132">
    <property type="entry name" value="GLHYDRLASE2"/>
</dbReference>
<dbReference type="PANTHER" id="PTHR42732:SF1">
    <property type="entry name" value="BETA-MANNOSIDASE"/>
    <property type="match status" value="1"/>
</dbReference>
<reference evidence="8 9" key="1">
    <citation type="submission" date="2020-07" db="EMBL/GenBank/DDBJ databases">
        <title>Sequencing the genomes of 1000 actinobacteria strains.</title>
        <authorList>
            <person name="Klenk H.-P."/>
        </authorList>
    </citation>
    <scope>NUCLEOTIDE SEQUENCE [LARGE SCALE GENOMIC DNA]</scope>
    <source>
        <strain evidence="8 9">DSM 27576</strain>
    </source>
</reference>
<name>A0A7W3PKU5_9MICO</name>
<dbReference type="Pfam" id="PF16355">
    <property type="entry name" value="DUF4982"/>
    <property type="match status" value="1"/>
</dbReference>
<evidence type="ECO:0000259" key="4">
    <source>
        <dbReference type="Pfam" id="PF00703"/>
    </source>
</evidence>
<comment type="similarity">
    <text evidence="1">Belongs to the glycosyl hydrolase 2 family.</text>
</comment>
<gene>
    <name evidence="8" type="ORF">FHX48_000269</name>
</gene>
<dbReference type="Gene3D" id="2.60.40.10">
    <property type="entry name" value="Immunoglobulins"/>
    <property type="match status" value="3"/>
</dbReference>
<keyword evidence="3" id="KW-0326">Glycosidase</keyword>
<feature type="domain" description="Glycoside hydrolase family 2 catalytic" evidence="5">
    <location>
        <begin position="271"/>
        <end position="424"/>
    </location>
</feature>
<feature type="domain" description="Glycoside hydrolase family 2" evidence="7">
    <location>
        <begin position="696"/>
        <end position="793"/>
    </location>
</feature>
<proteinExistence type="inferred from homology"/>
<dbReference type="InterPro" id="IPR006102">
    <property type="entry name" value="Ig-like_GH2"/>
</dbReference>
<dbReference type="RefSeq" id="WP_167044122.1">
    <property type="nucleotide sequence ID" value="NZ_JAAOZB010000001.1"/>
</dbReference>
<dbReference type="InterPro" id="IPR006101">
    <property type="entry name" value="Glyco_hydro_2"/>
</dbReference>
<evidence type="ECO:0000259" key="7">
    <source>
        <dbReference type="Pfam" id="PF18565"/>
    </source>
</evidence>
<dbReference type="Proteomes" id="UP000526083">
    <property type="component" value="Unassembled WGS sequence"/>
</dbReference>
<evidence type="ECO:0000259" key="5">
    <source>
        <dbReference type="Pfam" id="PF02836"/>
    </source>
</evidence>
<dbReference type="SUPFAM" id="SSF49785">
    <property type="entry name" value="Galactose-binding domain-like"/>
    <property type="match status" value="1"/>
</dbReference>
<evidence type="ECO:0000256" key="3">
    <source>
        <dbReference type="ARBA" id="ARBA00023295"/>
    </source>
</evidence>
<dbReference type="Pfam" id="PF18565">
    <property type="entry name" value="Glyco_hydro2_C5"/>
    <property type="match status" value="1"/>
</dbReference>
<accession>A0A7W3PKU5</accession>
<dbReference type="GO" id="GO:0004553">
    <property type="term" value="F:hydrolase activity, hydrolyzing O-glycosyl compounds"/>
    <property type="evidence" value="ECO:0007669"/>
    <property type="project" value="InterPro"/>
</dbReference>
<dbReference type="Pfam" id="PF00703">
    <property type="entry name" value="Glyco_hydro_2"/>
    <property type="match status" value="1"/>
</dbReference>
<evidence type="ECO:0000256" key="2">
    <source>
        <dbReference type="ARBA" id="ARBA00022801"/>
    </source>
</evidence>
<dbReference type="EMBL" id="JACGWY010000001">
    <property type="protein sequence ID" value="MBA8815217.1"/>
    <property type="molecule type" value="Genomic_DNA"/>
</dbReference>
<feature type="domain" description="Glycoside hydrolase family 2 immunoglobulin-like beta-sandwich" evidence="4">
    <location>
        <begin position="162"/>
        <end position="263"/>
    </location>
</feature>
<keyword evidence="2" id="KW-0378">Hydrolase</keyword>
<dbReference type="InterPro" id="IPR008979">
    <property type="entry name" value="Galactose-bd-like_sf"/>
</dbReference>
<sequence>MTVFPFNDDWAYRQPVGPFAGAFDGDAAMSAVRLPHDALRDEERRADAPGRGAGAYYPRGAYTYLKEFEVPLEWADHLVRLELQGAFRRAQIFVNEEFAGNRADGYARFFVDLTPFLAFGKRNSLRVEVRAGEDSRWYSGAGLHRPVVLHVDEPVHVVPDGISITTVRLEEDQAVVDAATEVANAGMTTQTVRVRTEIFNAGEVAIEHDVTPVTLAPGEQSVVRQRFYVASPELWSPDHPALYAAEVSLEGRESGVRSSFGIRTVTVDPRKGMRINGEKILLRGACVHHDNGALGAAAIGRAEERRVELLKAAGFNAIRAAHNPVSVAMLDACDRVGMLVLDEAFDMWTKFKTPYDYAAEFPQWWADDLESMVAKDRNHPSVIMYSIGNEIAEVGTPHGARWARRLAEHVRALDPTRPVTNGVNALLAIIDEVPEIVEQLGGVNAAMADGNVFSTISESSSATARIEESSSVLDVLGLNYAESRYSGDAEAFPHRVIVGSESFPSQIGRLWPMILENKNVIGDFSWTGWDYLGEVGIGSRMYADDADASGQLEREFPYLTAWSGDLDITGWRRPASYYREIVYGLRAEPFIAVRRPEYFGVEIVSPSLWAWSDSVSSWTWSGYEGKPVTVEVYADAEEVALLLDGSEIGRARVGEALPMMAVIDSVYRPGVLTALAYRNGIEVGRTKLATAGAAMLTARADRNFLRNDDSDLSHVAIELRDASGLLVTDSDREVSVTVSGAATLVGMSSANPATTERFDARTWRTFDGRALAIVRPRDVGQAAVTVSAEGFADVVLELEVSGTDAQC</sequence>
<evidence type="ECO:0000313" key="9">
    <source>
        <dbReference type="Proteomes" id="UP000526083"/>
    </source>
</evidence>
<dbReference type="InterPro" id="IPR017853">
    <property type="entry name" value="GH"/>
</dbReference>
<dbReference type="InterPro" id="IPR006103">
    <property type="entry name" value="Glyco_hydro_2_cat"/>
</dbReference>
<dbReference type="InterPro" id="IPR032311">
    <property type="entry name" value="DUF4982"/>
</dbReference>
<dbReference type="Gene3D" id="3.20.20.80">
    <property type="entry name" value="Glycosidases"/>
    <property type="match status" value="1"/>
</dbReference>